<gene>
    <name evidence="3" type="ORF">CJ205_03945</name>
</gene>
<dbReference type="PANTHER" id="PTHR11091">
    <property type="entry name" value="OXIDOREDUCTASE-RELATED"/>
    <property type="match status" value="1"/>
</dbReference>
<dbReference type="Gene3D" id="3.30.1370.60">
    <property type="entry name" value="Hypothetical oxidoreductase yiak, domain 2"/>
    <property type="match status" value="1"/>
</dbReference>
<dbReference type="InterPro" id="IPR043143">
    <property type="entry name" value="Mal/L-sulf/L-lact_DH-like_NADP"/>
</dbReference>
<dbReference type="Gene3D" id="1.10.1530.10">
    <property type="match status" value="1"/>
</dbReference>
<dbReference type="RefSeq" id="WP_092085064.1">
    <property type="nucleotide sequence ID" value="NZ_FNEL01000017.1"/>
</dbReference>
<keyword evidence="4" id="KW-1185">Reference proteome</keyword>
<evidence type="ECO:0000256" key="1">
    <source>
        <dbReference type="ARBA" id="ARBA00006056"/>
    </source>
</evidence>
<dbReference type="Pfam" id="PF02615">
    <property type="entry name" value="Ldh_2"/>
    <property type="match status" value="1"/>
</dbReference>
<name>A0A1G8L5B8_9LACT</name>
<evidence type="ECO:0000256" key="2">
    <source>
        <dbReference type="ARBA" id="ARBA00023002"/>
    </source>
</evidence>
<comment type="similarity">
    <text evidence="1">Belongs to the LDH2/MDH2 oxidoreductase family.</text>
</comment>
<protein>
    <submittedName>
        <fullName evidence="3">Ureidoglycolate dehydrogenase</fullName>
    </submittedName>
</protein>
<dbReference type="Proteomes" id="UP000235682">
    <property type="component" value="Unassembled WGS sequence"/>
</dbReference>
<dbReference type="PANTHER" id="PTHR11091:SF0">
    <property type="entry name" value="MALATE DEHYDROGENASE"/>
    <property type="match status" value="1"/>
</dbReference>
<comment type="caution">
    <text evidence="3">The sequence shown here is derived from an EMBL/GenBank/DDBJ whole genome shotgun (WGS) entry which is preliminary data.</text>
</comment>
<organism evidence="3 4">
    <name type="scientific">Dolosicoccus paucivorans</name>
    <dbReference type="NCBI Taxonomy" id="84521"/>
    <lineage>
        <taxon>Bacteria</taxon>
        <taxon>Bacillati</taxon>
        <taxon>Bacillota</taxon>
        <taxon>Bacilli</taxon>
        <taxon>Lactobacillales</taxon>
        <taxon>Aerococcaceae</taxon>
        <taxon>Dolosicoccus</taxon>
    </lineage>
</organism>
<dbReference type="InterPro" id="IPR003767">
    <property type="entry name" value="Malate/L-lactate_DH-like"/>
</dbReference>
<dbReference type="InterPro" id="IPR043144">
    <property type="entry name" value="Mal/L-sulf/L-lact_DH-like_ah"/>
</dbReference>
<evidence type="ECO:0000313" key="4">
    <source>
        <dbReference type="Proteomes" id="UP000235682"/>
    </source>
</evidence>
<sequence length="357" mass="39251">MTKEQELVNVSPERLHELIQNKLEAAGLPEEQAKVTADHLVYANLVGVDSHGAVRVDYYAERISKGGITLNPELRFEKTGESTGIFHGDNAQGHYVVQQALPHIIKMAKDTGLAAVGVRQVGHTGTLSYYVRQIAREGLIVISMTNSDPMVVPFGGAEVYYGTNPIAFSAPRANGHEPLVFDMATTVQAWGKILDARSRGKDIPQGWAVDENGNDTTDPHAVAGLLPIAGPKGYGLMMMVDMLSAVLLGLPFGKHVSSMYNKLEEGRDLGHFFIVLDPNRFVGLDQFTQGVEQTIEELHQIKPAEGFDKIYYPGELSLVRYENNIKNGLDIPKNIMDYLESDTVHFDQYGNKGPFAE</sequence>
<keyword evidence="2" id="KW-0560">Oxidoreductase</keyword>
<dbReference type="EMBL" id="PNHE01000012">
    <property type="protein sequence ID" value="PMC58498.1"/>
    <property type="molecule type" value="Genomic_DNA"/>
</dbReference>
<dbReference type="STRING" id="84521.SAMN04487994_101711"/>
<accession>A0A1G8L5B8</accession>
<proteinExistence type="inferred from homology"/>
<dbReference type="NCBIfam" id="NF011599">
    <property type="entry name" value="PRK15025.1"/>
    <property type="match status" value="1"/>
</dbReference>
<dbReference type="InterPro" id="IPR036111">
    <property type="entry name" value="Mal/L-sulfo/L-lacto_DH-like_sf"/>
</dbReference>
<dbReference type="GO" id="GO:0016491">
    <property type="term" value="F:oxidoreductase activity"/>
    <property type="evidence" value="ECO:0007669"/>
    <property type="project" value="UniProtKB-KW"/>
</dbReference>
<dbReference type="NCBIfam" id="TIGR03175">
    <property type="entry name" value="AllD"/>
    <property type="match status" value="1"/>
</dbReference>
<dbReference type="AlphaFoldDB" id="A0A1G8L5B8"/>
<dbReference type="SUPFAM" id="SSF89733">
    <property type="entry name" value="L-sulfolactate dehydrogenase-like"/>
    <property type="match status" value="1"/>
</dbReference>
<dbReference type="InterPro" id="IPR017590">
    <property type="entry name" value="Ureidoglycolate_dehydrogenase"/>
</dbReference>
<reference evidence="3 4" key="1">
    <citation type="submission" date="2017-09" db="EMBL/GenBank/DDBJ databases">
        <title>Bacterial strain isolated from the female urinary microbiota.</title>
        <authorList>
            <person name="Thomas-White K."/>
            <person name="Kumar N."/>
            <person name="Forster S."/>
            <person name="Putonti C."/>
            <person name="Lawley T."/>
            <person name="Wolfe A.J."/>
        </authorList>
    </citation>
    <scope>NUCLEOTIDE SEQUENCE [LARGE SCALE GENOMIC DNA]</scope>
    <source>
        <strain evidence="3 4">UMB0852</strain>
    </source>
</reference>
<evidence type="ECO:0000313" key="3">
    <source>
        <dbReference type="EMBL" id="PMC58498.1"/>
    </source>
</evidence>
<dbReference type="OrthoDB" id="9769447at2"/>